<comment type="caution">
    <text evidence="21">The sequence shown here is derived from an EMBL/GenBank/DDBJ whole genome shotgun (WGS) entry which is preliminary data.</text>
</comment>
<feature type="binding site" evidence="16">
    <location>
        <position position="89"/>
    </location>
    <ligand>
        <name>ATP</name>
        <dbReference type="ChEBI" id="CHEBI:30616"/>
    </ligand>
</feature>
<evidence type="ECO:0000256" key="3">
    <source>
        <dbReference type="ARBA" id="ARBA00001946"/>
    </source>
</evidence>
<dbReference type="GO" id="GO:0005758">
    <property type="term" value="C:mitochondrial intermembrane space"/>
    <property type="evidence" value="ECO:0007669"/>
    <property type="project" value="UniProtKB-SubCell"/>
</dbReference>
<evidence type="ECO:0000256" key="8">
    <source>
        <dbReference type="ARBA" id="ARBA00022679"/>
    </source>
</evidence>
<dbReference type="InterPro" id="IPR034907">
    <property type="entry name" value="NDK-like_dom"/>
</dbReference>
<evidence type="ECO:0000256" key="4">
    <source>
        <dbReference type="ARBA" id="ARBA00004305"/>
    </source>
</evidence>
<organism evidence="21 22">
    <name type="scientific">Castilleja foliolosa</name>
    <dbReference type="NCBI Taxonomy" id="1961234"/>
    <lineage>
        <taxon>Eukaryota</taxon>
        <taxon>Viridiplantae</taxon>
        <taxon>Streptophyta</taxon>
        <taxon>Embryophyta</taxon>
        <taxon>Tracheophyta</taxon>
        <taxon>Spermatophyta</taxon>
        <taxon>Magnoliopsida</taxon>
        <taxon>eudicotyledons</taxon>
        <taxon>Gunneridae</taxon>
        <taxon>Pentapetalae</taxon>
        <taxon>asterids</taxon>
        <taxon>lamiids</taxon>
        <taxon>Lamiales</taxon>
        <taxon>Orobanchaceae</taxon>
        <taxon>Pedicularideae</taxon>
        <taxon>Castillejinae</taxon>
        <taxon>Castilleja</taxon>
    </lineage>
</organism>
<evidence type="ECO:0000256" key="13">
    <source>
        <dbReference type="ARBA" id="ARBA00022842"/>
    </source>
</evidence>
<evidence type="ECO:0000256" key="19">
    <source>
        <dbReference type="SAM" id="SignalP"/>
    </source>
</evidence>
<keyword evidence="22" id="KW-1185">Reference proteome</keyword>
<comment type="subcellular location">
    <subcellularLocation>
        <location evidence="5">Mitochondrion intermembrane space</location>
    </subcellularLocation>
    <subcellularLocation>
        <location evidence="4">Mitochondrion matrix</location>
    </subcellularLocation>
</comment>
<comment type="function">
    <text evidence="15">Major role in the synthesis of nucleoside triphosphates other than ATP. The ATP gamma phosphate is transferred to the NDP beta phosphate via a ping-pong mechanism, using a phosphorylated active-site intermediate.</text>
</comment>
<keyword evidence="14" id="KW-0546">Nucleotide metabolism</keyword>
<dbReference type="AlphaFoldDB" id="A0ABD3CSC0"/>
<gene>
    <name evidence="21" type="ORF">CASFOL_025063</name>
</gene>
<keyword evidence="9" id="KW-0479">Metal-binding</keyword>
<dbReference type="PROSITE" id="PS00469">
    <property type="entry name" value="NDPK"/>
    <property type="match status" value="1"/>
</dbReference>
<dbReference type="GO" id="GO:0004550">
    <property type="term" value="F:nucleoside diphosphate kinase activity"/>
    <property type="evidence" value="ECO:0007669"/>
    <property type="project" value="UniProtKB-EC"/>
</dbReference>
<dbReference type="PANTHER" id="PTHR46161:SF3">
    <property type="entry name" value="NUCLEOSIDE DIPHOSPHATE KINASE DDB_G0292928-RELATED"/>
    <property type="match status" value="1"/>
</dbReference>
<dbReference type="PROSITE" id="PS51374">
    <property type="entry name" value="NDPK_LIKE"/>
    <property type="match status" value="1"/>
</dbReference>
<dbReference type="SUPFAM" id="SSF54919">
    <property type="entry name" value="Nucleoside diphosphate kinase, NDK"/>
    <property type="match status" value="1"/>
</dbReference>
<name>A0ABD3CSC0_9LAMI</name>
<dbReference type="InterPro" id="IPR036850">
    <property type="entry name" value="NDK-like_dom_sf"/>
</dbReference>
<dbReference type="PANTHER" id="PTHR46161">
    <property type="entry name" value="NUCLEOSIDE DIPHOSPHATE KINASE"/>
    <property type="match status" value="1"/>
</dbReference>
<dbReference type="EC" id="2.7.4.6" evidence="18"/>
<evidence type="ECO:0000256" key="6">
    <source>
        <dbReference type="ARBA" id="ARBA00008142"/>
    </source>
</evidence>
<evidence type="ECO:0000256" key="15">
    <source>
        <dbReference type="ARBA" id="ARBA00025669"/>
    </source>
</evidence>
<keyword evidence="11 18" id="KW-0418">Kinase</keyword>
<evidence type="ECO:0000256" key="9">
    <source>
        <dbReference type="ARBA" id="ARBA00022723"/>
    </source>
</evidence>
<feature type="signal peptide" evidence="19">
    <location>
        <begin position="1"/>
        <end position="27"/>
    </location>
</feature>
<evidence type="ECO:0000256" key="12">
    <source>
        <dbReference type="ARBA" id="ARBA00022840"/>
    </source>
</evidence>
<evidence type="ECO:0000259" key="20">
    <source>
        <dbReference type="SMART" id="SM00562"/>
    </source>
</evidence>
<keyword evidence="10 18" id="KW-0547">Nucleotide-binding</keyword>
<evidence type="ECO:0000256" key="14">
    <source>
        <dbReference type="ARBA" id="ARBA00023080"/>
    </source>
</evidence>
<keyword evidence="12 18" id="KW-0067">ATP-binding</keyword>
<evidence type="ECO:0000256" key="11">
    <source>
        <dbReference type="ARBA" id="ARBA00022777"/>
    </source>
</evidence>
<keyword evidence="7" id="KW-0963">Cytoplasm</keyword>
<feature type="binding site" evidence="16">
    <location>
        <position position="41"/>
    </location>
    <ligand>
        <name>ATP</name>
        <dbReference type="ChEBI" id="CHEBI:30616"/>
    </ligand>
</feature>
<dbReference type="GO" id="GO:0009117">
    <property type="term" value="P:nucleotide metabolic process"/>
    <property type="evidence" value="ECO:0007669"/>
    <property type="project" value="UniProtKB-KW"/>
</dbReference>
<dbReference type="Pfam" id="PF00334">
    <property type="entry name" value="NDK"/>
    <property type="match status" value="1"/>
</dbReference>
<feature type="active site" description="Pros-phosphohistidine intermediate" evidence="16">
    <location>
        <position position="150"/>
    </location>
</feature>
<sequence length="180" mass="20070">MALRFANHFEQKPIFLCLLVFLCGASANIDTTKEKTLAMVKPDGVHGKYVDVIKKSIFDSGFSIIHEIELQLDENTVKTFYAEHSSKSFFSSLVQYMTSGPVLIMVLEKENAIADWRALIGPTDANLARTTHPRSIRAFCGIDSQRNCVHGSDSLQSAAKEISFFFDKSSSGFVSRHDEL</sequence>
<feature type="binding site" evidence="16">
    <location>
        <position position="123"/>
    </location>
    <ligand>
        <name>ATP</name>
        <dbReference type="ChEBI" id="CHEBI:30616"/>
    </ligand>
</feature>
<dbReference type="FunFam" id="3.30.70.141:FF:000017">
    <property type="entry name" value="Nucleoside diphosphate kinase"/>
    <property type="match status" value="1"/>
</dbReference>
<feature type="binding site" evidence="16">
    <location>
        <position position="147"/>
    </location>
    <ligand>
        <name>ATP</name>
        <dbReference type="ChEBI" id="CHEBI:30616"/>
    </ligand>
</feature>
<dbReference type="GO" id="GO:0005759">
    <property type="term" value="C:mitochondrial matrix"/>
    <property type="evidence" value="ECO:0007669"/>
    <property type="project" value="UniProtKB-SubCell"/>
</dbReference>
<evidence type="ECO:0000256" key="10">
    <source>
        <dbReference type="ARBA" id="ARBA00022741"/>
    </source>
</evidence>
<dbReference type="Proteomes" id="UP001632038">
    <property type="component" value="Unassembled WGS sequence"/>
</dbReference>
<comment type="similarity">
    <text evidence="6 16 17">Belongs to the NDK family.</text>
</comment>
<evidence type="ECO:0000256" key="18">
    <source>
        <dbReference type="RuleBase" id="RU004013"/>
    </source>
</evidence>
<feature type="chain" id="PRO_5044882130" description="Nucleoside diphosphate kinase" evidence="19">
    <location>
        <begin position="28"/>
        <end position="180"/>
    </location>
</feature>
<evidence type="ECO:0000256" key="2">
    <source>
        <dbReference type="ARBA" id="ARBA00000937"/>
    </source>
</evidence>
<keyword evidence="19" id="KW-0732">Signal</keyword>
<dbReference type="GO" id="GO:0005524">
    <property type="term" value="F:ATP binding"/>
    <property type="evidence" value="ECO:0007669"/>
    <property type="project" value="UniProtKB-KW"/>
</dbReference>
<comment type="catalytic activity">
    <reaction evidence="1 18">
        <text>a 2'-deoxyribonucleoside 5'-diphosphate + ATP = a 2'-deoxyribonucleoside 5'-triphosphate + ADP</text>
        <dbReference type="Rhea" id="RHEA:44640"/>
        <dbReference type="ChEBI" id="CHEBI:30616"/>
        <dbReference type="ChEBI" id="CHEBI:61560"/>
        <dbReference type="ChEBI" id="CHEBI:73316"/>
        <dbReference type="ChEBI" id="CHEBI:456216"/>
        <dbReference type="EC" id="2.7.4.6"/>
    </reaction>
</comment>
<evidence type="ECO:0000313" key="22">
    <source>
        <dbReference type="Proteomes" id="UP001632038"/>
    </source>
</evidence>
<feature type="binding site" evidence="16">
    <location>
        <position position="117"/>
    </location>
    <ligand>
        <name>ATP</name>
        <dbReference type="ChEBI" id="CHEBI:30616"/>
    </ligand>
</feature>
<evidence type="ECO:0000256" key="17">
    <source>
        <dbReference type="RuleBase" id="RU004011"/>
    </source>
</evidence>
<reference evidence="22" key="1">
    <citation type="journal article" date="2024" name="IScience">
        <title>Strigolactones Initiate the Formation of Haustorium-like Structures in Castilleja.</title>
        <authorList>
            <person name="Buerger M."/>
            <person name="Peterson D."/>
            <person name="Chory J."/>
        </authorList>
    </citation>
    <scope>NUCLEOTIDE SEQUENCE [LARGE SCALE GENOMIC DNA]</scope>
</reference>
<dbReference type="InterPro" id="IPR023005">
    <property type="entry name" value="Nucleoside_diP_kinase_AS"/>
</dbReference>
<comment type="cofactor">
    <cofactor evidence="3">
        <name>Mg(2+)</name>
        <dbReference type="ChEBI" id="CHEBI:18420"/>
    </cofactor>
</comment>
<evidence type="ECO:0000256" key="1">
    <source>
        <dbReference type="ARBA" id="ARBA00000082"/>
    </source>
</evidence>
<keyword evidence="13" id="KW-0460">Magnesium</keyword>
<feature type="binding site" evidence="16">
    <location>
        <position position="137"/>
    </location>
    <ligand>
        <name>ATP</name>
        <dbReference type="ChEBI" id="CHEBI:30616"/>
    </ligand>
</feature>
<keyword evidence="8 18" id="KW-0808">Transferase</keyword>
<proteinExistence type="inferred from homology"/>
<dbReference type="PRINTS" id="PR01243">
    <property type="entry name" value="NUCDPKINASE"/>
</dbReference>
<dbReference type="GO" id="GO:0046872">
    <property type="term" value="F:metal ion binding"/>
    <property type="evidence" value="ECO:0007669"/>
    <property type="project" value="UniProtKB-KW"/>
</dbReference>
<evidence type="ECO:0000256" key="7">
    <source>
        <dbReference type="ARBA" id="ARBA00022490"/>
    </source>
</evidence>
<evidence type="ECO:0000256" key="5">
    <source>
        <dbReference type="ARBA" id="ARBA00004569"/>
    </source>
</evidence>
<accession>A0ABD3CSC0</accession>
<protein>
    <recommendedName>
        <fullName evidence="18">Nucleoside diphosphate kinase</fullName>
        <ecNumber evidence="18">2.7.4.6</ecNumber>
    </recommendedName>
</protein>
<evidence type="ECO:0000313" key="21">
    <source>
        <dbReference type="EMBL" id="KAL3632079.1"/>
    </source>
</evidence>
<comment type="catalytic activity">
    <reaction evidence="2">
        <text>a ribonucleoside 5'-diphosphate + ATP = a ribonucleoside 5'-triphosphate + ADP</text>
        <dbReference type="Rhea" id="RHEA:18113"/>
        <dbReference type="ChEBI" id="CHEBI:30616"/>
        <dbReference type="ChEBI" id="CHEBI:57930"/>
        <dbReference type="ChEBI" id="CHEBI:61557"/>
        <dbReference type="ChEBI" id="CHEBI:456216"/>
        <dbReference type="EC" id="2.7.4.6"/>
    </reaction>
</comment>
<evidence type="ECO:0000256" key="16">
    <source>
        <dbReference type="PROSITE-ProRule" id="PRU00706"/>
    </source>
</evidence>
<dbReference type="Gene3D" id="3.30.70.141">
    <property type="entry name" value="Nucleoside diphosphate kinase-like domain"/>
    <property type="match status" value="1"/>
</dbReference>
<dbReference type="EMBL" id="JAVIJP010000032">
    <property type="protein sequence ID" value="KAL3632079.1"/>
    <property type="molecule type" value="Genomic_DNA"/>
</dbReference>
<dbReference type="SMART" id="SM00562">
    <property type="entry name" value="NDK"/>
    <property type="match status" value="1"/>
</dbReference>
<feature type="domain" description="Nucleoside diphosphate kinase-like" evidence="20">
    <location>
        <begin position="33"/>
        <end position="172"/>
    </location>
</feature>
<dbReference type="InterPro" id="IPR001564">
    <property type="entry name" value="Nucleoside_diP_kinase"/>
</dbReference>